<sequence length="144" mass="16296">MSNPKYAAFEAAGPYFNLVRGALGDLVDGEHFFDVLADGVVYEVLYDFPGWPRIIQGRADLMAHFKGYTDNIELQSADKLITHKAEDGRVVVIEYEVHGTVLATGVRYNNRFCSIIKIENRKIGRWRDYMDSLAAWNALTAHAR</sequence>
<dbReference type="InterPro" id="IPR032710">
    <property type="entry name" value="NTF2-like_dom_sf"/>
</dbReference>
<organism evidence="2 3">
    <name type="scientific">Methylocella silvestris</name>
    <dbReference type="NCBI Taxonomy" id="199596"/>
    <lineage>
        <taxon>Bacteria</taxon>
        <taxon>Pseudomonadati</taxon>
        <taxon>Pseudomonadota</taxon>
        <taxon>Alphaproteobacteria</taxon>
        <taxon>Hyphomicrobiales</taxon>
        <taxon>Beijerinckiaceae</taxon>
        <taxon>Methylocella</taxon>
    </lineage>
</organism>
<dbReference type="AlphaFoldDB" id="A0A2J7TEQ5"/>
<comment type="caution">
    <text evidence="2">The sequence shown here is derived from an EMBL/GenBank/DDBJ whole genome shotgun (WGS) entry which is preliminary data.</text>
</comment>
<reference evidence="2 3" key="1">
    <citation type="submission" date="2017-10" db="EMBL/GenBank/DDBJ databases">
        <title>Genome announcement of Methylocella silvestris TVC from permafrost.</title>
        <authorList>
            <person name="Wang J."/>
            <person name="Geng K."/>
            <person name="Ul-Haque F."/>
            <person name="Crombie A.T."/>
            <person name="Street L.E."/>
            <person name="Wookey P.A."/>
            <person name="Murrell J.C."/>
            <person name="Pratscher J."/>
        </authorList>
    </citation>
    <scope>NUCLEOTIDE SEQUENCE [LARGE SCALE GENOMIC DNA]</scope>
    <source>
        <strain evidence="2 3">TVC</strain>
    </source>
</reference>
<dbReference type="Proteomes" id="UP000236286">
    <property type="component" value="Unassembled WGS sequence"/>
</dbReference>
<name>A0A2J7TEQ5_METSI</name>
<proteinExistence type="predicted"/>
<dbReference type="RefSeq" id="WP_102844515.1">
    <property type="nucleotide sequence ID" value="NZ_PDZR01000018.1"/>
</dbReference>
<dbReference type="GO" id="GO:0016787">
    <property type="term" value="F:hydrolase activity"/>
    <property type="evidence" value="ECO:0007669"/>
    <property type="project" value="UniProtKB-KW"/>
</dbReference>
<dbReference type="Pfam" id="PF12680">
    <property type="entry name" value="SnoaL_2"/>
    <property type="match status" value="1"/>
</dbReference>
<dbReference type="SUPFAM" id="SSF54427">
    <property type="entry name" value="NTF2-like"/>
    <property type="match status" value="1"/>
</dbReference>
<dbReference type="Gene3D" id="3.10.450.50">
    <property type="match status" value="1"/>
</dbReference>
<protein>
    <submittedName>
        <fullName evidence="2">Limonene-1,2-epoxide hydrolase</fullName>
    </submittedName>
</protein>
<dbReference type="InterPro" id="IPR037401">
    <property type="entry name" value="SnoaL-like"/>
</dbReference>
<feature type="domain" description="SnoaL-like" evidence="1">
    <location>
        <begin position="30"/>
        <end position="125"/>
    </location>
</feature>
<evidence type="ECO:0000313" key="2">
    <source>
        <dbReference type="EMBL" id="PNG25247.1"/>
    </source>
</evidence>
<evidence type="ECO:0000313" key="3">
    <source>
        <dbReference type="Proteomes" id="UP000236286"/>
    </source>
</evidence>
<dbReference type="OrthoDB" id="7061942at2"/>
<evidence type="ECO:0000259" key="1">
    <source>
        <dbReference type="Pfam" id="PF12680"/>
    </source>
</evidence>
<gene>
    <name evidence="2" type="ORF">CR492_14450</name>
</gene>
<dbReference type="EMBL" id="PDZR01000018">
    <property type="protein sequence ID" value="PNG25247.1"/>
    <property type="molecule type" value="Genomic_DNA"/>
</dbReference>
<keyword evidence="2" id="KW-0378">Hydrolase</keyword>
<accession>A0A2J7TEQ5</accession>